<dbReference type="InterPro" id="IPR011029">
    <property type="entry name" value="DEATH-like_dom_sf"/>
</dbReference>
<accession>A0A7D9KAX5</accession>
<comment type="caution">
    <text evidence="1">The sequence shown here is derived from an EMBL/GenBank/DDBJ whole genome shotgun (WGS) entry which is preliminary data.</text>
</comment>
<protein>
    <submittedName>
        <fullName evidence="1">Uncharacterized protein</fullName>
    </submittedName>
</protein>
<dbReference type="AlphaFoldDB" id="A0A7D9KAX5"/>
<dbReference type="Proteomes" id="UP001152795">
    <property type="component" value="Unassembled WGS sequence"/>
</dbReference>
<evidence type="ECO:0000313" key="2">
    <source>
        <dbReference type="Proteomes" id="UP001152795"/>
    </source>
</evidence>
<dbReference type="Gene3D" id="1.10.533.10">
    <property type="entry name" value="Death Domain, Fas"/>
    <property type="match status" value="1"/>
</dbReference>
<evidence type="ECO:0000313" key="1">
    <source>
        <dbReference type="EMBL" id="CAB4043370.1"/>
    </source>
</evidence>
<gene>
    <name evidence="1" type="ORF">PACLA_8A060053</name>
</gene>
<dbReference type="SUPFAM" id="SSF47986">
    <property type="entry name" value="DEATH domain"/>
    <property type="match status" value="1"/>
</dbReference>
<name>A0A7D9KAX5_PARCT</name>
<dbReference type="EMBL" id="CACRXK020032209">
    <property type="protein sequence ID" value="CAB4043370.1"/>
    <property type="molecule type" value="Genomic_DNA"/>
</dbReference>
<organism evidence="1 2">
    <name type="scientific">Paramuricea clavata</name>
    <name type="common">Red gorgonian</name>
    <name type="synonym">Violescent sea-whip</name>
    <dbReference type="NCBI Taxonomy" id="317549"/>
    <lineage>
        <taxon>Eukaryota</taxon>
        <taxon>Metazoa</taxon>
        <taxon>Cnidaria</taxon>
        <taxon>Anthozoa</taxon>
        <taxon>Octocorallia</taxon>
        <taxon>Malacalcyonacea</taxon>
        <taxon>Plexauridae</taxon>
        <taxon>Paramuricea</taxon>
    </lineage>
</organism>
<sequence>MIALKNKDDDEPTYTVPIRSQIPTQKSCKKPIKMCSFCTSKDETPLSSNRDKWPICKIENDCFGEICKLLDLADRSKKPLMSALGSFDQTTAAYIEKKYEREGGVGTAKKVLCQWGSSNHKNNVGALKKILEDTMQRIDVVDEIEKWKKLSVCHGCGIKLNKRQ</sequence>
<proteinExistence type="predicted"/>
<keyword evidence="2" id="KW-1185">Reference proteome</keyword>
<reference evidence="1" key="1">
    <citation type="submission" date="2020-04" db="EMBL/GenBank/DDBJ databases">
        <authorList>
            <person name="Alioto T."/>
            <person name="Alioto T."/>
            <person name="Gomez Garrido J."/>
        </authorList>
    </citation>
    <scope>NUCLEOTIDE SEQUENCE</scope>
    <source>
        <strain evidence="1">A484AB</strain>
    </source>
</reference>